<gene>
    <name evidence="2" type="ORF">BDN71DRAFT_1514778</name>
</gene>
<proteinExistence type="predicted"/>
<dbReference type="Proteomes" id="UP000807025">
    <property type="component" value="Unassembled WGS sequence"/>
</dbReference>
<reference evidence="2" key="1">
    <citation type="submission" date="2020-11" db="EMBL/GenBank/DDBJ databases">
        <authorList>
            <consortium name="DOE Joint Genome Institute"/>
            <person name="Ahrendt S."/>
            <person name="Riley R."/>
            <person name="Andreopoulos W."/>
            <person name="Labutti K."/>
            <person name="Pangilinan J."/>
            <person name="Ruiz-Duenas F.J."/>
            <person name="Barrasa J.M."/>
            <person name="Sanchez-Garcia M."/>
            <person name="Camarero S."/>
            <person name="Miyauchi S."/>
            <person name="Serrano A."/>
            <person name="Linde D."/>
            <person name="Babiker R."/>
            <person name="Drula E."/>
            <person name="Ayuso-Fernandez I."/>
            <person name="Pacheco R."/>
            <person name="Padilla G."/>
            <person name="Ferreira P."/>
            <person name="Barriuso J."/>
            <person name="Kellner H."/>
            <person name="Castanera R."/>
            <person name="Alfaro M."/>
            <person name="Ramirez L."/>
            <person name="Pisabarro A.G."/>
            <person name="Kuo A."/>
            <person name="Tritt A."/>
            <person name="Lipzen A."/>
            <person name="He G."/>
            <person name="Yan M."/>
            <person name="Ng V."/>
            <person name="Cullen D."/>
            <person name="Martin F."/>
            <person name="Rosso M.-N."/>
            <person name="Henrissat B."/>
            <person name="Hibbett D."/>
            <person name="Martinez A.T."/>
            <person name="Grigoriev I.V."/>
        </authorList>
    </citation>
    <scope>NUCLEOTIDE SEQUENCE</scope>
    <source>
        <strain evidence="2">ATCC 90797</strain>
    </source>
</reference>
<dbReference type="EMBL" id="MU155050">
    <property type="protein sequence ID" value="KAF9486651.1"/>
    <property type="molecule type" value="Genomic_DNA"/>
</dbReference>
<feature type="compositionally biased region" description="Low complexity" evidence="1">
    <location>
        <begin position="18"/>
        <end position="32"/>
    </location>
</feature>
<evidence type="ECO:0000313" key="3">
    <source>
        <dbReference type="Proteomes" id="UP000807025"/>
    </source>
</evidence>
<dbReference type="OrthoDB" id="3318227at2759"/>
<evidence type="ECO:0000256" key="1">
    <source>
        <dbReference type="SAM" id="MobiDB-lite"/>
    </source>
</evidence>
<dbReference type="AlphaFoldDB" id="A0A9P6CZP0"/>
<organism evidence="2 3">
    <name type="scientific">Pleurotus eryngii</name>
    <name type="common">Boletus of the steppes</name>
    <dbReference type="NCBI Taxonomy" id="5323"/>
    <lineage>
        <taxon>Eukaryota</taxon>
        <taxon>Fungi</taxon>
        <taxon>Dikarya</taxon>
        <taxon>Basidiomycota</taxon>
        <taxon>Agaricomycotina</taxon>
        <taxon>Agaricomycetes</taxon>
        <taxon>Agaricomycetidae</taxon>
        <taxon>Agaricales</taxon>
        <taxon>Pleurotineae</taxon>
        <taxon>Pleurotaceae</taxon>
        <taxon>Pleurotus</taxon>
    </lineage>
</organism>
<name>A0A9P6CZP0_PLEER</name>
<protein>
    <submittedName>
        <fullName evidence="2">Uncharacterized protein</fullName>
    </submittedName>
</protein>
<feature type="region of interest" description="Disordered" evidence="1">
    <location>
        <begin position="1"/>
        <end position="40"/>
    </location>
</feature>
<sequence length="159" mass="17754">MHKPSSITPPTSPPQTPSPQSSSLLESPNSPSMYSPPTHITKKPNQWLQANLSLWSHPNARSIGVSIDDEEVTCNIDMRLLPQPKISHIIDPLADDPFTENIINECYILILVIMMPPSSIGPLVWHRTSPPIILNHYSSKKSCLLVPDWCRSMDIGQTR</sequence>
<accession>A0A9P6CZP0</accession>
<keyword evidence="3" id="KW-1185">Reference proteome</keyword>
<evidence type="ECO:0000313" key="2">
    <source>
        <dbReference type="EMBL" id="KAF9486651.1"/>
    </source>
</evidence>
<comment type="caution">
    <text evidence="2">The sequence shown here is derived from an EMBL/GenBank/DDBJ whole genome shotgun (WGS) entry which is preliminary data.</text>
</comment>